<protein>
    <submittedName>
        <fullName evidence="1">Uncharacterized protein</fullName>
    </submittedName>
</protein>
<organism evidence="1 2">
    <name type="scientific">Colletotrichum sojae</name>
    <dbReference type="NCBI Taxonomy" id="2175907"/>
    <lineage>
        <taxon>Eukaryota</taxon>
        <taxon>Fungi</taxon>
        <taxon>Dikarya</taxon>
        <taxon>Ascomycota</taxon>
        <taxon>Pezizomycotina</taxon>
        <taxon>Sordariomycetes</taxon>
        <taxon>Hypocreomycetidae</taxon>
        <taxon>Glomerellales</taxon>
        <taxon>Glomerellaceae</taxon>
        <taxon>Colletotrichum</taxon>
        <taxon>Colletotrichum orchidearum species complex</taxon>
    </lineage>
</organism>
<keyword evidence="2" id="KW-1185">Reference proteome</keyword>
<accession>A0A8H6N486</accession>
<reference evidence="1 2" key="1">
    <citation type="journal article" date="2020" name="Phytopathology">
        <title>Genome Sequence Resources of Colletotrichum truncatum, C. plurivorum, C. musicola, and C. sojae: Four Species Pathogenic to Soybean (Glycine max).</title>
        <authorList>
            <person name="Rogerio F."/>
            <person name="Boufleur T.R."/>
            <person name="Ciampi-Guillardi M."/>
            <person name="Sukno S.A."/>
            <person name="Thon M.R."/>
            <person name="Massola Junior N.S."/>
            <person name="Baroncelli R."/>
        </authorList>
    </citation>
    <scope>NUCLEOTIDE SEQUENCE [LARGE SCALE GENOMIC DNA]</scope>
    <source>
        <strain evidence="1 2">LFN0009</strain>
    </source>
</reference>
<dbReference type="EMBL" id="WIGN01000008">
    <property type="protein sequence ID" value="KAF6819797.1"/>
    <property type="molecule type" value="Genomic_DNA"/>
</dbReference>
<name>A0A8H6N486_9PEZI</name>
<sequence length="127" mass="13069">MSEEQGFPGKTRETKSILAALATPCREASDPRNSYSPVPEDVVNLVAFPLAIPYHYTASQSVSTASDRNTPHVGWFLSPPLFIPASDAMRCNAAASAALQGMAGQGWACKDNDNGSGGGGGGGRGLG</sequence>
<dbReference type="Proteomes" id="UP000652219">
    <property type="component" value="Unassembled WGS sequence"/>
</dbReference>
<comment type="caution">
    <text evidence="1">The sequence shown here is derived from an EMBL/GenBank/DDBJ whole genome shotgun (WGS) entry which is preliminary data.</text>
</comment>
<gene>
    <name evidence="1" type="ORF">CSOJ01_01204</name>
</gene>
<proteinExistence type="predicted"/>
<evidence type="ECO:0000313" key="2">
    <source>
        <dbReference type="Proteomes" id="UP000652219"/>
    </source>
</evidence>
<evidence type="ECO:0000313" key="1">
    <source>
        <dbReference type="EMBL" id="KAF6819797.1"/>
    </source>
</evidence>
<dbReference type="AlphaFoldDB" id="A0A8H6N486"/>